<dbReference type="AlphaFoldDB" id="A0A1C5G4K0"/>
<dbReference type="EMBL" id="LT607733">
    <property type="protein sequence ID" value="SCG14825.1"/>
    <property type="molecule type" value="Genomic_DNA"/>
</dbReference>
<evidence type="ECO:0000313" key="2">
    <source>
        <dbReference type="Proteomes" id="UP000198251"/>
    </source>
</evidence>
<sequence>MLLAMPAPLPPPDLDAAAAYPQVGQVRAALAARDWPALRALVDGQDPHGRTFLVGEAGEAEDIEEFLRDVLAQRPDDALAGALLGSHLIRAGWRIRSSYRAQHVSREQFAQFHDHLRRAEQVLIDVTARHPDDAAAWTQRITNARGLELGQAEARRRYDQLAKHHPHHLPAQASLLQQFCPKWSGTWERAHGFARECADAAPPGAPNAVLVVEAHLEEALDHDNLGKASAHLRGAHVRHEIHQAAQQSVWHPGFRNGWGWVWVRSVFAMAFCLLEEYPAAAQQFAAMGPLGDEAMFGYIGDPAKQFQKFRDKAYAKGGQS</sequence>
<organism evidence="1 2">
    <name type="scientific">Micromonospora echinofusca</name>
    <dbReference type="NCBI Taxonomy" id="47858"/>
    <lineage>
        <taxon>Bacteria</taxon>
        <taxon>Bacillati</taxon>
        <taxon>Actinomycetota</taxon>
        <taxon>Actinomycetes</taxon>
        <taxon>Micromonosporales</taxon>
        <taxon>Micromonosporaceae</taxon>
        <taxon>Micromonospora</taxon>
    </lineage>
</organism>
<evidence type="ECO:0008006" key="3">
    <source>
        <dbReference type="Google" id="ProtNLM"/>
    </source>
</evidence>
<gene>
    <name evidence="1" type="ORF">GA0070610_1042</name>
</gene>
<accession>A0A1C5G4K0</accession>
<evidence type="ECO:0000313" key="1">
    <source>
        <dbReference type="EMBL" id="SCG14825.1"/>
    </source>
</evidence>
<proteinExistence type="predicted"/>
<protein>
    <recommendedName>
        <fullName evidence="3">DUF4034 domain-containing protein</fullName>
    </recommendedName>
</protein>
<name>A0A1C5G4K0_MICEH</name>
<reference evidence="1 2" key="1">
    <citation type="submission" date="2016-06" db="EMBL/GenBank/DDBJ databases">
        <authorList>
            <person name="Kjaerup R.B."/>
            <person name="Dalgaard T.S."/>
            <person name="Juul-Madsen H.R."/>
        </authorList>
    </citation>
    <scope>NUCLEOTIDE SEQUENCE [LARGE SCALE GENOMIC DNA]</scope>
    <source>
        <strain evidence="1 2">DSM 43913</strain>
    </source>
</reference>
<dbReference type="Proteomes" id="UP000198251">
    <property type="component" value="Chromosome I"/>
</dbReference>
<keyword evidence="2" id="KW-1185">Reference proteome</keyword>